<accession>B1FG82</accession>
<sequence length="31" mass="3348">MGGGRVHVVLVSIMEMDQAAFVCADVRSLQK</sequence>
<organism evidence="1 2">
    <name type="scientific">Burkholderia ambifaria IOP40-10</name>
    <dbReference type="NCBI Taxonomy" id="396596"/>
    <lineage>
        <taxon>Bacteria</taxon>
        <taxon>Pseudomonadati</taxon>
        <taxon>Pseudomonadota</taxon>
        <taxon>Betaproteobacteria</taxon>
        <taxon>Burkholderiales</taxon>
        <taxon>Burkholderiaceae</taxon>
        <taxon>Burkholderia</taxon>
        <taxon>Burkholderia cepacia complex</taxon>
    </lineage>
</organism>
<dbReference type="EMBL" id="ABLC01000069">
    <property type="protein sequence ID" value="EDT03456.1"/>
    <property type="molecule type" value="Genomic_DNA"/>
</dbReference>
<evidence type="ECO:0000313" key="2">
    <source>
        <dbReference type="Proteomes" id="UP000005463"/>
    </source>
</evidence>
<gene>
    <name evidence="1" type="ORF">BamIOP4010DRAFT_3042</name>
</gene>
<dbReference type="Proteomes" id="UP000005463">
    <property type="component" value="Unassembled WGS sequence"/>
</dbReference>
<proteinExistence type="predicted"/>
<comment type="caution">
    <text evidence="1">The sequence shown here is derived from an EMBL/GenBank/DDBJ whole genome shotgun (WGS) entry which is preliminary data.</text>
</comment>
<reference evidence="1 2" key="1">
    <citation type="submission" date="2008-03" db="EMBL/GenBank/DDBJ databases">
        <title>Sequencing of the draft genome and assembly of Burkholderia ambifaria IOP40-10.</title>
        <authorList>
            <consortium name="US DOE Joint Genome Institute (JGI-PGF)"/>
            <person name="Copeland A."/>
            <person name="Lucas S."/>
            <person name="Lapidus A."/>
            <person name="Glavina del Rio T."/>
            <person name="Dalin E."/>
            <person name="Tice H."/>
            <person name="Bruce D."/>
            <person name="Goodwin L."/>
            <person name="Pitluck S."/>
            <person name="Larimer F."/>
            <person name="Land M.L."/>
            <person name="Hauser L."/>
            <person name="Tiedje J."/>
            <person name="Richardson P."/>
        </authorList>
    </citation>
    <scope>NUCLEOTIDE SEQUENCE [LARGE SCALE GENOMIC DNA]</scope>
    <source>
        <strain evidence="1 2">IOP40-10</strain>
    </source>
</reference>
<name>B1FG82_9BURK</name>
<protein>
    <submittedName>
        <fullName evidence="1">Uncharacterized protein</fullName>
    </submittedName>
</protein>
<evidence type="ECO:0000313" key="1">
    <source>
        <dbReference type="EMBL" id="EDT03456.1"/>
    </source>
</evidence>
<dbReference type="AlphaFoldDB" id="B1FG82"/>